<sequence>MAAPVAAYLRLRLRALARLAREIGWLRLVLLLPLLALATMQALVVAAGHPVGRWAAPLVVASLLLTAHRQRADWQFLATTAPGFRRWLAVEYAGYGLPVALLLLALHAAGPAILLLLLAPLVAWAPPTREGRATQHRGRSLFRSEAFEWVSGMRAAKALLLWPLLLGGAAWPRANALGPVLTLVVWLLVVMACYGAPEPSTMLAVAARQPGQFIRRRLGLGLAYAALTVAPFLALLGSWPLALGLGLYWLGLVALTILAKYAFYPNAVHIKTIQALVLVVVLLLVGHPAYPPLLVVVVGGLIWQSHRRLRAVLGQQAGEPKQG</sequence>
<dbReference type="AlphaFoldDB" id="A0A7K1TFV4"/>
<dbReference type="Proteomes" id="UP000441336">
    <property type="component" value="Unassembled WGS sequence"/>
</dbReference>
<comment type="caution">
    <text evidence="2">The sequence shown here is derived from an EMBL/GenBank/DDBJ whole genome shotgun (WGS) entry which is preliminary data.</text>
</comment>
<evidence type="ECO:0008006" key="4">
    <source>
        <dbReference type="Google" id="ProtNLM"/>
    </source>
</evidence>
<evidence type="ECO:0000313" key="3">
    <source>
        <dbReference type="Proteomes" id="UP000441336"/>
    </source>
</evidence>
<keyword evidence="3" id="KW-1185">Reference proteome</keyword>
<keyword evidence="1" id="KW-0812">Transmembrane</keyword>
<accession>A0A7K1TFV4</accession>
<feature type="transmembrane region" description="Helical" evidence="1">
    <location>
        <begin position="146"/>
        <end position="165"/>
    </location>
</feature>
<feature type="transmembrane region" description="Helical" evidence="1">
    <location>
        <begin position="218"/>
        <end position="239"/>
    </location>
</feature>
<dbReference type="EMBL" id="WQKZ01000003">
    <property type="protein sequence ID" value="MVN77283.1"/>
    <property type="molecule type" value="Genomic_DNA"/>
</dbReference>
<keyword evidence="1" id="KW-0472">Membrane</keyword>
<dbReference type="RefSeq" id="WP_157566155.1">
    <property type="nucleotide sequence ID" value="NZ_WQKZ01000003.1"/>
</dbReference>
<keyword evidence="1" id="KW-1133">Transmembrane helix</keyword>
<feature type="transmembrane region" description="Helical" evidence="1">
    <location>
        <begin position="177"/>
        <end position="197"/>
    </location>
</feature>
<feature type="transmembrane region" description="Helical" evidence="1">
    <location>
        <begin position="245"/>
        <end position="263"/>
    </location>
</feature>
<protein>
    <recommendedName>
        <fullName evidence="4">ABC transporter permease</fullName>
    </recommendedName>
</protein>
<name>A0A7K1TFV4_9BACT</name>
<proteinExistence type="predicted"/>
<evidence type="ECO:0000313" key="2">
    <source>
        <dbReference type="EMBL" id="MVN77283.1"/>
    </source>
</evidence>
<gene>
    <name evidence="2" type="ORF">GO988_13185</name>
</gene>
<reference evidence="2 3" key="1">
    <citation type="submission" date="2019-12" db="EMBL/GenBank/DDBJ databases">
        <title>Hymenobacter sp. HMF4947 Genome sequencing and assembly.</title>
        <authorList>
            <person name="Kang H."/>
            <person name="Cha I."/>
            <person name="Kim H."/>
            <person name="Joh K."/>
        </authorList>
    </citation>
    <scope>NUCLEOTIDE SEQUENCE [LARGE SCALE GENOMIC DNA]</scope>
    <source>
        <strain evidence="2 3">HMF4947</strain>
    </source>
</reference>
<organism evidence="2 3">
    <name type="scientific">Hymenobacter ginkgonis</name>
    <dbReference type="NCBI Taxonomy" id="2682976"/>
    <lineage>
        <taxon>Bacteria</taxon>
        <taxon>Pseudomonadati</taxon>
        <taxon>Bacteroidota</taxon>
        <taxon>Cytophagia</taxon>
        <taxon>Cytophagales</taxon>
        <taxon>Hymenobacteraceae</taxon>
        <taxon>Hymenobacter</taxon>
    </lineage>
</organism>
<evidence type="ECO:0000256" key="1">
    <source>
        <dbReference type="SAM" id="Phobius"/>
    </source>
</evidence>
<feature type="transmembrane region" description="Helical" evidence="1">
    <location>
        <begin position="92"/>
        <end position="125"/>
    </location>
</feature>
<feature type="transmembrane region" description="Helical" evidence="1">
    <location>
        <begin position="275"/>
        <end position="303"/>
    </location>
</feature>